<accession>A0A8T6QZ50</accession>
<dbReference type="AlphaFoldDB" id="A0A8T6QZ50"/>
<keyword evidence="3" id="KW-0808">Transferase</keyword>
<protein>
    <submittedName>
        <fullName evidence="3">Glycosyl transferase</fullName>
    </submittedName>
</protein>
<reference evidence="3" key="1">
    <citation type="submission" date="2020-03" db="EMBL/GenBank/DDBJ databases">
        <title>Phycicoccus flavus sp. nov., a novel endophytic actinobacterium isolated from branch of Kandelia candel.</title>
        <authorList>
            <person name="Tuo L."/>
        </authorList>
    </citation>
    <scope>NUCLEOTIDE SEQUENCE</scope>
    <source>
        <strain evidence="3">CMS6Z-2</strain>
    </source>
</reference>
<evidence type="ECO:0000313" key="4">
    <source>
        <dbReference type="Proteomes" id="UP000287866"/>
    </source>
</evidence>
<sequence length="348" mass="36786">MIGWYVHHQGRGHATRAAAVAAHLRHPVTGLGSGPPPEGWTGHWVDLEPDDLDPAPADATARGVLHHVPRRDAGLAARSARVAAWAAAERPALLVVDVSVEVTLLARLCGVPVVVAVLPGDRSDPVHALAHDVAEALLAPWPAGTHEVAWPSEWAGKVWTVGAMSRFDGRPVRPPARRDAPRVLLLWGAGGRSTTDGQVAAARAATPGWEWTECSDTGPEELWESLLDADVVVTHGGQNAVAEVAAARRPAVVVAQPRPFDEQAWTARCVDALGLAVGLAEWPDADAWPALLERARTLGGAGWERWSPGDAAADAARRLDAIADDLADEPTDHPTGRTAAPRPDRVPL</sequence>
<keyword evidence="4" id="KW-1185">Reference proteome</keyword>
<feature type="domain" description="Glycosyl transferase family 28 C-terminal" evidence="2">
    <location>
        <begin position="225"/>
        <end position="265"/>
    </location>
</feature>
<dbReference type="SUPFAM" id="SSF53756">
    <property type="entry name" value="UDP-Glycosyltransferase/glycogen phosphorylase"/>
    <property type="match status" value="1"/>
</dbReference>
<dbReference type="Pfam" id="PF04101">
    <property type="entry name" value="Glyco_tran_28_C"/>
    <property type="match status" value="1"/>
</dbReference>
<gene>
    <name evidence="3" type="ORF">EPD83_000020</name>
</gene>
<comment type="caution">
    <text evidence="3">The sequence shown here is derived from an EMBL/GenBank/DDBJ whole genome shotgun (WGS) entry which is preliminary data.</text>
</comment>
<dbReference type="Gene3D" id="3.40.50.2000">
    <property type="entry name" value="Glycogen Phosphorylase B"/>
    <property type="match status" value="1"/>
</dbReference>
<organism evidence="3 4">
    <name type="scientific">Phycicoccus flavus</name>
    <dbReference type="NCBI Taxonomy" id="2502783"/>
    <lineage>
        <taxon>Bacteria</taxon>
        <taxon>Bacillati</taxon>
        <taxon>Actinomycetota</taxon>
        <taxon>Actinomycetes</taxon>
        <taxon>Micrococcales</taxon>
        <taxon>Intrasporangiaceae</taxon>
        <taxon>Phycicoccus</taxon>
    </lineage>
</organism>
<dbReference type="RefSeq" id="WP_165566099.1">
    <property type="nucleotide sequence ID" value="NZ_SAYU02000001.1"/>
</dbReference>
<feature type="region of interest" description="Disordered" evidence="1">
    <location>
        <begin position="321"/>
        <end position="348"/>
    </location>
</feature>
<dbReference type="Proteomes" id="UP000287866">
    <property type="component" value="Unassembled WGS sequence"/>
</dbReference>
<proteinExistence type="predicted"/>
<dbReference type="GO" id="GO:0016758">
    <property type="term" value="F:hexosyltransferase activity"/>
    <property type="evidence" value="ECO:0007669"/>
    <property type="project" value="InterPro"/>
</dbReference>
<evidence type="ECO:0000256" key="1">
    <source>
        <dbReference type="SAM" id="MobiDB-lite"/>
    </source>
</evidence>
<evidence type="ECO:0000259" key="2">
    <source>
        <dbReference type="Pfam" id="PF04101"/>
    </source>
</evidence>
<evidence type="ECO:0000313" key="3">
    <source>
        <dbReference type="EMBL" id="NHA66440.1"/>
    </source>
</evidence>
<name>A0A8T6QZ50_9MICO</name>
<dbReference type="InterPro" id="IPR007235">
    <property type="entry name" value="Glyco_trans_28_C"/>
</dbReference>
<dbReference type="EMBL" id="SAYU02000001">
    <property type="protein sequence ID" value="NHA66440.1"/>
    <property type="molecule type" value="Genomic_DNA"/>
</dbReference>